<keyword evidence="6 13" id="KW-1133">Transmembrane helix</keyword>
<evidence type="ECO:0000256" key="11">
    <source>
        <dbReference type="RuleBase" id="RU004423"/>
    </source>
</evidence>
<keyword evidence="7 12" id="KW-0297">G-protein coupled receptor</keyword>
<comment type="subcellular location">
    <subcellularLocation>
        <location evidence="1 12">Membrane</location>
        <topology evidence="1 12">Multi-pass membrane protein</topology>
    </subcellularLocation>
</comment>
<feature type="transmembrane region" description="Helical" evidence="13">
    <location>
        <begin position="238"/>
        <end position="256"/>
    </location>
</feature>
<keyword evidence="9 12" id="KW-0675">Receptor</keyword>
<evidence type="ECO:0000256" key="4">
    <source>
        <dbReference type="ARBA" id="ARBA00022606"/>
    </source>
</evidence>
<feature type="transmembrane region" description="Helical" evidence="13">
    <location>
        <begin position="153"/>
        <end position="176"/>
    </location>
</feature>
<evidence type="ECO:0000313" key="15">
    <source>
        <dbReference type="Proteomes" id="UP000694892"/>
    </source>
</evidence>
<evidence type="ECO:0000256" key="7">
    <source>
        <dbReference type="ARBA" id="ARBA00023040"/>
    </source>
</evidence>
<evidence type="ECO:0000256" key="13">
    <source>
        <dbReference type="SAM" id="Phobius"/>
    </source>
</evidence>
<keyword evidence="4 12" id="KW-0716">Sensory transduction</keyword>
<dbReference type="GO" id="GO:0033038">
    <property type="term" value="F:bitter taste receptor activity"/>
    <property type="evidence" value="ECO:0007669"/>
    <property type="project" value="InterPro"/>
</dbReference>
<proteinExistence type="inferred from homology"/>
<keyword evidence="3 12" id="KW-0919">Taste</keyword>
<evidence type="ECO:0000256" key="10">
    <source>
        <dbReference type="ARBA" id="ARBA00023224"/>
    </source>
</evidence>
<feature type="transmembrane region" description="Helical" evidence="13">
    <location>
        <begin position="188"/>
        <end position="210"/>
    </location>
</feature>
<comment type="similarity">
    <text evidence="2 11">Belongs to the G-protein coupled receptor T2R family.</text>
</comment>
<dbReference type="AlphaFoldDB" id="A0A974BWD6"/>
<accession>A0A974BWD6</accession>
<dbReference type="SUPFAM" id="SSF81321">
    <property type="entry name" value="Family A G protein-coupled receptor-like"/>
    <property type="match status" value="1"/>
</dbReference>
<evidence type="ECO:0000256" key="12">
    <source>
        <dbReference type="RuleBase" id="RU004424"/>
    </source>
</evidence>
<gene>
    <name evidence="14" type="ORF">XELAEV_18047902mg</name>
</gene>
<dbReference type="Proteomes" id="UP000694892">
    <property type="component" value="Chromosome 9_10S"/>
</dbReference>
<dbReference type="InterPro" id="IPR007960">
    <property type="entry name" value="TAS2R"/>
</dbReference>
<feature type="transmembrane region" description="Helical" evidence="13">
    <location>
        <begin position="268"/>
        <end position="288"/>
    </location>
</feature>
<evidence type="ECO:0000256" key="6">
    <source>
        <dbReference type="ARBA" id="ARBA00022989"/>
    </source>
</evidence>
<dbReference type="GO" id="GO:0004930">
    <property type="term" value="F:G protein-coupled receptor activity"/>
    <property type="evidence" value="ECO:0007669"/>
    <property type="project" value="UniProtKB-KW"/>
</dbReference>
<sequence length="302" mass="34352">MGFTNLIRQCFVTFHLAILGKFIKRRKFANDGFPGSATLCQPKIHSNTANLLTCEVASRAPNRSEVALALVRQANCVSQRLEKGIEPWCLQSNYSQHGLHQSTNAEHFKMMLLAYQLYIYFTKQLLVTTAFFILNFAISLLLFIGLKRAISTVVVNCLLGIVVSLFFNLMPSIWIFDNNIVPVPFTSTVTWILPTCITFFCIVLTLMSLLKHIHKMKQNASQFWNPQLKSHIKACRTILLLLTMNLIFFLAIYFSSKLQDKAGDVGQYVPWFIIMSDPSSQAIILLFVNSRLATWSKVLFPQ</sequence>
<evidence type="ECO:0000256" key="3">
    <source>
        <dbReference type="ARBA" id="ARBA00022480"/>
    </source>
</evidence>
<keyword evidence="5 12" id="KW-0812">Transmembrane</keyword>
<protein>
    <recommendedName>
        <fullName evidence="12">Taste receptor type 2</fullName>
    </recommendedName>
</protein>
<evidence type="ECO:0000256" key="2">
    <source>
        <dbReference type="ARBA" id="ARBA00007376"/>
    </source>
</evidence>
<evidence type="ECO:0000256" key="1">
    <source>
        <dbReference type="ARBA" id="ARBA00004141"/>
    </source>
</evidence>
<evidence type="ECO:0000256" key="5">
    <source>
        <dbReference type="ARBA" id="ARBA00022692"/>
    </source>
</evidence>
<dbReference type="PANTHER" id="PTHR11394:SF163">
    <property type="entry name" value="TASTE RECEPTOR TYPE 2"/>
    <property type="match status" value="1"/>
</dbReference>
<organism evidence="14 15">
    <name type="scientific">Xenopus laevis</name>
    <name type="common">African clawed frog</name>
    <dbReference type="NCBI Taxonomy" id="8355"/>
    <lineage>
        <taxon>Eukaryota</taxon>
        <taxon>Metazoa</taxon>
        <taxon>Chordata</taxon>
        <taxon>Craniata</taxon>
        <taxon>Vertebrata</taxon>
        <taxon>Euteleostomi</taxon>
        <taxon>Amphibia</taxon>
        <taxon>Batrachia</taxon>
        <taxon>Anura</taxon>
        <taxon>Pipoidea</taxon>
        <taxon>Pipidae</taxon>
        <taxon>Xenopodinae</taxon>
        <taxon>Xenopus</taxon>
        <taxon>Xenopus</taxon>
    </lineage>
</organism>
<dbReference type="PANTHER" id="PTHR11394">
    <property type="entry name" value="TASTE RECEPTOR TYPE 2"/>
    <property type="match status" value="1"/>
</dbReference>
<evidence type="ECO:0000313" key="14">
    <source>
        <dbReference type="EMBL" id="OCT61872.1"/>
    </source>
</evidence>
<keyword evidence="8 12" id="KW-0472">Membrane</keyword>
<dbReference type="EMBL" id="CM004483">
    <property type="protein sequence ID" value="OCT61872.1"/>
    <property type="molecule type" value="Genomic_DNA"/>
</dbReference>
<reference evidence="15" key="1">
    <citation type="journal article" date="2016" name="Nature">
        <title>Genome evolution in the allotetraploid frog Xenopus laevis.</title>
        <authorList>
            <person name="Session A.M."/>
            <person name="Uno Y."/>
            <person name="Kwon T."/>
            <person name="Chapman J.A."/>
            <person name="Toyoda A."/>
            <person name="Takahashi S."/>
            <person name="Fukui A."/>
            <person name="Hikosaka A."/>
            <person name="Suzuki A."/>
            <person name="Kondo M."/>
            <person name="van Heeringen S.J."/>
            <person name="Quigley I."/>
            <person name="Heinz S."/>
            <person name="Ogino H."/>
            <person name="Ochi H."/>
            <person name="Hellsten U."/>
            <person name="Lyons J.B."/>
            <person name="Simakov O."/>
            <person name="Putnam N."/>
            <person name="Stites J."/>
            <person name="Kuroki Y."/>
            <person name="Tanaka T."/>
            <person name="Michiue T."/>
            <person name="Watanabe M."/>
            <person name="Bogdanovic O."/>
            <person name="Lister R."/>
            <person name="Georgiou G."/>
            <person name="Paranjpe S.S."/>
            <person name="van Kruijsbergen I."/>
            <person name="Shu S."/>
            <person name="Carlson J."/>
            <person name="Kinoshita T."/>
            <person name="Ohta Y."/>
            <person name="Mawaribuchi S."/>
            <person name="Jenkins J."/>
            <person name="Grimwood J."/>
            <person name="Schmutz J."/>
            <person name="Mitros T."/>
            <person name="Mozaffari S.V."/>
            <person name="Suzuki Y."/>
            <person name="Haramoto Y."/>
            <person name="Yamamoto T.S."/>
            <person name="Takagi C."/>
            <person name="Heald R."/>
            <person name="Miller K."/>
            <person name="Haudenschild C."/>
            <person name="Kitzman J."/>
            <person name="Nakayama T."/>
            <person name="Izutsu Y."/>
            <person name="Robert J."/>
            <person name="Fortriede J."/>
            <person name="Burns K."/>
            <person name="Lotay V."/>
            <person name="Karimi K."/>
            <person name="Yasuoka Y."/>
            <person name="Dichmann D.S."/>
            <person name="Flajnik M.F."/>
            <person name="Houston D.W."/>
            <person name="Shendure J."/>
            <person name="DuPasquier L."/>
            <person name="Vize P.D."/>
            <person name="Zorn A.M."/>
            <person name="Ito M."/>
            <person name="Marcotte E.M."/>
            <person name="Wallingford J.B."/>
            <person name="Ito Y."/>
            <person name="Asashima M."/>
            <person name="Ueno N."/>
            <person name="Matsuda Y."/>
            <person name="Veenstra G.J."/>
            <person name="Fujiyama A."/>
            <person name="Harland R.M."/>
            <person name="Taira M."/>
            <person name="Rokhsar D.S."/>
        </authorList>
    </citation>
    <scope>NUCLEOTIDE SEQUENCE [LARGE SCALE GENOMIC DNA]</scope>
    <source>
        <strain evidence="15">J</strain>
    </source>
</reference>
<evidence type="ECO:0000256" key="9">
    <source>
        <dbReference type="ARBA" id="ARBA00023170"/>
    </source>
</evidence>
<dbReference type="Pfam" id="PF05296">
    <property type="entry name" value="TAS2R"/>
    <property type="match status" value="1"/>
</dbReference>
<dbReference type="GO" id="GO:0016020">
    <property type="term" value="C:membrane"/>
    <property type="evidence" value="ECO:0007669"/>
    <property type="project" value="UniProtKB-SubCell"/>
</dbReference>
<feature type="transmembrane region" description="Helical" evidence="13">
    <location>
        <begin position="125"/>
        <end position="146"/>
    </location>
</feature>
<evidence type="ECO:0000256" key="8">
    <source>
        <dbReference type="ARBA" id="ARBA00023136"/>
    </source>
</evidence>
<name>A0A974BWD6_XENLA</name>
<keyword evidence="10 12" id="KW-0807">Transducer</keyword>